<dbReference type="Pfam" id="PF26325">
    <property type="entry name" value="YhjD"/>
    <property type="match status" value="1"/>
</dbReference>
<comment type="caution">
    <text evidence="2">The sequence shown here is derived from an EMBL/GenBank/DDBJ whole genome shotgun (WGS) entry which is preliminary data.</text>
</comment>
<dbReference type="AlphaFoldDB" id="A0A2P7VBP3"/>
<evidence type="ECO:0000313" key="2">
    <source>
        <dbReference type="EMBL" id="PSJ96646.1"/>
    </source>
</evidence>
<keyword evidence="3" id="KW-1185">Reference proteome</keyword>
<feature type="compositionally biased region" description="Basic and acidic residues" evidence="1">
    <location>
        <begin position="18"/>
        <end position="41"/>
    </location>
</feature>
<dbReference type="EMBL" id="PXZM01000014">
    <property type="protein sequence ID" value="PSJ96646.1"/>
    <property type="molecule type" value="Genomic_DNA"/>
</dbReference>
<dbReference type="OrthoDB" id="2644100at2"/>
<name>A0A2P7VBP3_9BACL</name>
<proteinExistence type="predicted"/>
<feature type="region of interest" description="Disordered" evidence="1">
    <location>
        <begin position="1"/>
        <end position="41"/>
    </location>
</feature>
<protein>
    <submittedName>
        <fullName evidence="2">Uncharacterized protein</fullName>
    </submittedName>
</protein>
<reference evidence="2 3" key="1">
    <citation type="submission" date="2018-03" db="EMBL/GenBank/DDBJ databases">
        <title>Brevisbacillus phylogenomics.</title>
        <authorList>
            <person name="Dunlap C."/>
        </authorList>
    </citation>
    <scope>NUCLEOTIDE SEQUENCE [LARGE SCALE GENOMIC DNA]</scope>
    <source>
        <strain evidence="2 3">NRRL NRS-1210</strain>
    </source>
</reference>
<dbReference type="Proteomes" id="UP000240419">
    <property type="component" value="Unassembled WGS sequence"/>
</dbReference>
<dbReference type="InterPro" id="IPR058600">
    <property type="entry name" value="YhjD-like"/>
</dbReference>
<evidence type="ECO:0000313" key="3">
    <source>
        <dbReference type="Proteomes" id="UP000240419"/>
    </source>
</evidence>
<accession>A0A2P7VBP3</accession>
<gene>
    <name evidence="2" type="ORF">C7R93_10705</name>
</gene>
<organism evidence="2 3">
    <name type="scientific">Brevibacillus fortis</name>
    <dbReference type="NCBI Taxonomy" id="2126352"/>
    <lineage>
        <taxon>Bacteria</taxon>
        <taxon>Bacillati</taxon>
        <taxon>Bacillota</taxon>
        <taxon>Bacilli</taxon>
        <taxon>Bacillales</taxon>
        <taxon>Paenibacillaceae</taxon>
        <taxon>Brevibacillus</taxon>
    </lineage>
</organism>
<evidence type="ECO:0000256" key="1">
    <source>
        <dbReference type="SAM" id="MobiDB-lite"/>
    </source>
</evidence>
<dbReference type="RefSeq" id="WP_106838787.1">
    <property type="nucleotide sequence ID" value="NZ_JBCNIW010000002.1"/>
</dbReference>
<feature type="compositionally biased region" description="Polar residues" evidence="1">
    <location>
        <begin position="1"/>
        <end position="11"/>
    </location>
</feature>
<sequence length="160" mass="18848">MSKKLQNNGRWESSRMMLPEHREQYLSRKNQHQEPVKPELPSKEELELIRDSVLLPMILTIVDKNSTEIGLSSYSLKSLYLKASQVLMARIHMDLSEVRKKLKAKNIKVFQEERIDSALYYRFVCRGYEDTFAIVRDVARAEISMRISKYVSDMFRNSDN</sequence>